<dbReference type="AlphaFoldDB" id="A0AAW1LIH6"/>
<feature type="compositionally biased region" description="Basic and acidic residues" evidence="1">
    <location>
        <begin position="78"/>
        <end position="94"/>
    </location>
</feature>
<protein>
    <submittedName>
        <fullName evidence="2">Uncharacterized protein</fullName>
    </submittedName>
</protein>
<feature type="region of interest" description="Disordered" evidence="1">
    <location>
        <begin position="21"/>
        <end position="112"/>
    </location>
</feature>
<organism evidence="2 3">
    <name type="scientific">Saponaria officinalis</name>
    <name type="common">Common soapwort</name>
    <name type="synonym">Lychnis saponaria</name>
    <dbReference type="NCBI Taxonomy" id="3572"/>
    <lineage>
        <taxon>Eukaryota</taxon>
        <taxon>Viridiplantae</taxon>
        <taxon>Streptophyta</taxon>
        <taxon>Embryophyta</taxon>
        <taxon>Tracheophyta</taxon>
        <taxon>Spermatophyta</taxon>
        <taxon>Magnoliopsida</taxon>
        <taxon>eudicotyledons</taxon>
        <taxon>Gunneridae</taxon>
        <taxon>Pentapetalae</taxon>
        <taxon>Caryophyllales</taxon>
        <taxon>Caryophyllaceae</taxon>
        <taxon>Caryophylleae</taxon>
        <taxon>Saponaria</taxon>
    </lineage>
</organism>
<gene>
    <name evidence="2" type="ORF">RND81_04G062600</name>
</gene>
<name>A0AAW1LIH6_SAPOF</name>
<dbReference type="Proteomes" id="UP001443914">
    <property type="component" value="Unassembled WGS sequence"/>
</dbReference>
<evidence type="ECO:0000256" key="1">
    <source>
        <dbReference type="SAM" id="MobiDB-lite"/>
    </source>
</evidence>
<proteinExistence type="predicted"/>
<evidence type="ECO:0000313" key="2">
    <source>
        <dbReference type="EMBL" id="KAK9733364.1"/>
    </source>
</evidence>
<reference evidence="2" key="1">
    <citation type="submission" date="2024-03" db="EMBL/GenBank/DDBJ databases">
        <title>WGS assembly of Saponaria officinalis var. Norfolk2.</title>
        <authorList>
            <person name="Jenkins J."/>
            <person name="Shu S."/>
            <person name="Grimwood J."/>
            <person name="Barry K."/>
            <person name="Goodstein D."/>
            <person name="Schmutz J."/>
            <person name="Leebens-Mack J."/>
            <person name="Osbourn A."/>
        </authorList>
    </citation>
    <scope>NUCLEOTIDE SEQUENCE [LARGE SCALE GENOMIC DNA]</scope>
    <source>
        <strain evidence="2">JIC</strain>
    </source>
</reference>
<sequence>MLMRMAVSGDVGYVEGVDMTSNVIPSTPLARPMPVEKYTPPRQSKNKGSGKRMLTSKNKTIEKTKKPKRRCGNCKRMAYHDKRNCQEPFARHPPEEEESSDSERVDQQSFTS</sequence>
<dbReference type="EMBL" id="JBDFQZ010000004">
    <property type="protein sequence ID" value="KAK9733364.1"/>
    <property type="molecule type" value="Genomic_DNA"/>
</dbReference>
<keyword evidence="3" id="KW-1185">Reference proteome</keyword>
<comment type="caution">
    <text evidence="2">The sequence shown here is derived from an EMBL/GenBank/DDBJ whole genome shotgun (WGS) entry which is preliminary data.</text>
</comment>
<evidence type="ECO:0000313" key="3">
    <source>
        <dbReference type="Proteomes" id="UP001443914"/>
    </source>
</evidence>
<accession>A0AAW1LIH6</accession>